<dbReference type="EMBL" id="QFXC01000002">
    <property type="protein sequence ID" value="RDH86147.1"/>
    <property type="molecule type" value="Genomic_DNA"/>
</dbReference>
<evidence type="ECO:0000313" key="2">
    <source>
        <dbReference type="EMBL" id="RDH86147.1"/>
    </source>
</evidence>
<feature type="transmembrane region" description="Helical" evidence="1">
    <location>
        <begin position="12"/>
        <end position="31"/>
    </location>
</feature>
<keyword evidence="1" id="KW-1133">Transmembrane helix</keyword>
<dbReference type="AlphaFoldDB" id="A0A370DPC2"/>
<accession>A0A370DPC2</accession>
<dbReference type="PROSITE" id="PS51257">
    <property type="entry name" value="PROKAR_LIPOPROTEIN"/>
    <property type="match status" value="1"/>
</dbReference>
<gene>
    <name evidence="2" type="ORF">DIZ80_01375</name>
</gene>
<keyword evidence="1" id="KW-0472">Membrane</keyword>
<proteinExistence type="predicted"/>
<protein>
    <submittedName>
        <fullName evidence="2">Uncharacterized protein</fullName>
    </submittedName>
</protein>
<evidence type="ECO:0000256" key="1">
    <source>
        <dbReference type="SAM" id="Phobius"/>
    </source>
</evidence>
<reference evidence="2 3" key="1">
    <citation type="journal article" date="2018" name="ISME J.">
        <title>Endosymbiont genomes yield clues of tubeworm success.</title>
        <authorList>
            <person name="Li Y."/>
            <person name="Liles M.R."/>
            <person name="Halanych K.M."/>
        </authorList>
    </citation>
    <scope>NUCLEOTIDE SEQUENCE [LARGE SCALE GENOMIC DNA]</scope>
    <source>
        <strain evidence="2">A1464</strain>
    </source>
</reference>
<name>A0A370DPC2_9GAMM</name>
<keyword evidence="1" id="KW-0812">Transmembrane</keyword>
<keyword evidence="3" id="KW-1185">Reference proteome</keyword>
<organism evidence="2 3">
    <name type="scientific">endosymbiont of Galathealinum brachiosum</name>
    <dbReference type="NCBI Taxonomy" id="2200906"/>
    <lineage>
        <taxon>Bacteria</taxon>
        <taxon>Pseudomonadati</taxon>
        <taxon>Pseudomonadota</taxon>
        <taxon>Gammaproteobacteria</taxon>
        <taxon>sulfur-oxidizing symbionts</taxon>
    </lineage>
</organism>
<comment type="caution">
    <text evidence="2">The sequence shown here is derived from an EMBL/GenBank/DDBJ whole genome shotgun (WGS) entry which is preliminary data.</text>
</comment>
<dbReference type="Proteomes" id="UP000254266">
    <property type="component" value="Unassembled WGS sequence"/>
</dbReference>
<sequence>MNFSKQSDKNIYVIVIVMFFMLQGCTNLQTFPGVARAGDTITLAVGSADGMTKSAANTTAVYVPNVGTEQPLTIRSVFNLYPDKRSRLYLTNSETLPVIDSSDHEAWQTVVVLDLPEDLPVGMGSIQFNSIAKFPTITSHINDVPISLEIVSGLGAPTIFTHEFGIGSSRNGDLALLEPLPHAQVTPPSDNTYYGAIELRLTLPTTAAVPLSEENVRVVVDDMTPSTVSNRNVVWGVDNNELVIMLMSPNGFLQTIESRFSIVLAPKISFTSQPVITSLNFFDVNGDPVSGAVATDYSVTLN</sequence>
<evidence type="ECO:0000313" key="3">
    <source>
        <dbReference type="Proteomes" id="UP000254266"/>
    </source>
</evidence>